<evidence type="ECO:0000313" key="2">
    <source>
        <dbReference type="Proteomes" id="UP001595976"/>
    </source>
</evidence>
<evidence type="ECO:0000313" key="1">
    <source>
        <dbReference type="EMBL" id="MFC5292686.1"/>
    </source>
</evidence>
<comment type="caution">
    <text evidence="1">The sequence shown here is derived from an EMBL/GenBank/DDBJ whole genome shotgun (WGS) entry which is preliminary data.</text>
</comment>
<dbReference type="RefSeq" id="WP_260347956.1">
    <property type="nucleotide sequence ID" value="NZ_JAOAOS010000002.1"/>
</dbReference>
<reference evidence="2" key="1">
    <citation type="journal article" date="2019" name="Int. J. Syst. Evol. Microbiol.">
        <title>The Global Catalogue of Microorganisms (GCM) 10K type strain sequencing project: providing services to taxonomists for standard genome sequencing and annotation.</title>
        <authorList>
            <consortium name="The Broad Institute Genomics Platform"/>
            <consortium name="The Broad Institute Genome Sequencing Center for Infectious Disease"/>
            <person name="Wu L."/>
            <person name="Ma J."/>
        </authorList>
    </citation>
    <scope>NUCLEOTIDE SEQUENCE [LARGE SCALE GENOMIC DNA]</scope>
    <source>
        <strain evidence="2">CGMCC 1.15643</strain>
    </source>
</reference>
<accession>A0ABW0F356</accession>
<proteinExistence type="predicted"/>
<name>A0ABW0F356_9HYPH</name>
<gene>
    <name evidence="1" type="ORF">ACFPK2_06760</name>
</gene>
<keyword evidence="2" id="KW-1185">Reference proteome</keyword>
<organism evidence="1 2">
    <name type="scientific">Bosea minatitlanensis</name>
    <dbReference type="NCBI Taxonomy" id="128782"/>
    <lineage>
        <taxon>Bacteria</taxon>
        <taxon>Pseudomonadati</taxon>
        <taxon>Pseudomonadota</taxon>
        <taxon>Alphaproteobacteria</taxon>
        <taxon>Hyphomicrobiales</taxon>
        <taxon>Boseaceae</taxon>
        <taxon>Bosea</taxon>
    </lineage>
</organism>
<dbReference type="EMBL" id="JBHSLI010000002">
    <property type="protein sequence ID" value="MFC5292686.1"/>
    <property type="molecule type" value="Genomic_DNA"/>
</dbReference>
<protein>
    <submittedName>
        <fullName evidence="1">Uncharacterized protein</fullName>
    </submittedName>
</protein>
<dbReference type="Proteomes" id="UP001595976">
    <property type="component" value="Unassembled WGS sequence"/>
</dbReference>
<sequence>MKEMTGSQRELLTELLPLARQRAAAIGPQHAWWDLISDAEALLAGRQTYLSLPPSDVAAKIIASWEQGLAGSK</sequence>